<evidence type="ECO:0000313" key="1">
    <source>
        <dbReference type="Proteomes" id="UP000046392"/>
    </source>
</evidence>
<protein>
    <submittedName>
        <fullName evidence="2">SH2 domain-containing protein</fullName>
    </submittedName>
</protein>
<proteinExistence type="predicted"/>
<dbReference type="WBParaSite" id="SPAL_0000638975.1">
    <property type="protein sequence ID" value="SPAL_0000638975.1"/>
    <property type="gene ID" value="SPAL_0000638975"/>
</dbReference>
<keyword evidence="1" id="KW-1185">Reference proteome</keyword>
<dbReference type="Proteomes" id="UP000046392">
    <property type="component" value="Unplaced"/>
</dbReference>
<dbReference type="AlphaFoldDB" id="A0A0N5BKD1"/>
<name>A0A0N5BKD1_STREA</name>
<sequence>MSTKYSYWKSNDDGYLSNHLSEIESAYKSLVVYQGWMKVFEGFIPNQPQSSNDTESLNIEWHKGFCIVDPEEKSLICFKDKKVADKYCCDKITIRVDKIYPADKKYKMFNKSNISDAVDEFSVPFYSNNTFKKPVNGFFSPKNNNLDVVGNKKSCHSINMISYTLNNIDPLNYNPSSIPKYSKSATLSKLDANKKIDNNGNCDLRNYNYTSYNSTNEKNNALPILQSVNFLSNRQTVPAYYYNSSKISKLSIILSIIFKMPLTRINKSSTISSYSDMSKSLSIDSLSNNCEPTYYDNIFSPFENIKKSNCKRESRQRGIINANSVNENYYKLAITPPCNYGLCKFNKVFISNFCLPMSTSKYYPNNCKDIGSYSPDYQSKYSKISNYPNSNFSKSHKNPTKTCRFLGEDLNLQSIYNQQNYKNKSYSSNYNKPFYNFNQPYEVSNSPKHTPTFKSSKNFLKANHYIEKRNQKNNKEHFNLGPRKLSFIPIHYKSKNLYDDEETFNEYDDIVINNSLFLTPKSIKKSLSLNNIYQNISDKSSNQDPIYLPHAFPNSESLETRKLRNSNDKRKHNLSLVSNYGDLNNHFYGKKLKSSNIIFLNIFYI</sequence>
<organism evidence="1 2">
    <name type="scientific">Strongyloides papillosus</name>
    <name type="common">Intestinal threadworm</name>
    <dbReference type="NCBI Taxonomy" id="174720"/>
    <lineage>
        <taxon>Eukaryota</taxon>
        <taxon>Metazoa</taxon>
        <taxon>Ecdysozoa</taxon>
        <taxon>Nematoda</taxon>
        <taxon>Chromadorea</taxon>
        <taxon>Rhabditida</taxon>
        <taxon>Tylenchina</taxon>
        <taxon>Panagrolaimomorpha</taxon>
        <taxon>Strongyloidoidea</taxon>
        <taxon>Strongyloididae</taxon>
        <taxon>Strongyloides</taxon>
    </lineage>
</organism>
<evidence type="ECO:0000313" key="2">
    <source>
        <dbReference type="WBParaSite" id="SPAL_0000638975.1"/>
    </source>
</evidence>
<reference evidence="2" key="1">
    <citation type="submission" date="2017-02" db="UniProtKB">
        <authorList>
            <consortium name="WormBaseParasite"/>
        </authorList>
    </citation>
    <scope>IDENTIFICATION</scope>
</reference>
<accession>A0A0N5BKD1</accession>